<dbReference type="InterPro" id="IPR052360">
    <property type="entry name" value="Transcr_Regulatory_Proteins"/>
</dbReference>
<keyword evidence="4" id="KW-0238">DNA-binding</keyword>
<dbReference type="GO" id="GO:0008270">
    <property type="term" value="F:zinc ion binding"/>
    <property type="evidence" value="ECO:0007669"/>
    <property type="project" value="InterPro"/>
</dbReference>
<dbReference type="InterPro" id="IPR001138">
    <property type="entry name" value="Zn2Cys6_DnaBD"/>
</dbReference>
<dbReference type="GO" id="GO:0003677">
    <property type="term" value="F:DNA binding"/>
    <property type="evidence" value="ECO:0007669"/>
    <property type="project" value="UniProtKB-KW"/>
</dbReference>
<dbReference type="eggNOG" id="ENOG502RS49">
    <property type="taxonomic scope" value="Eukaryota"/>
</dbReference>
<dbReference type="EMBL" id="EQ962658">
    <property type="protein sequence ID" value="EED14497.1"/>
    <property type="molecule type" value="Genomic_DNA"/>
</dbReference>
<evidence type="ECO:0000256" key="4">
    <source>
        <dbReference type="ARBA" id="ARBA00023125"/>
    </source>
</evidence>
<evidence type="ECO:0000313" key="8">
    <source>
        <dbReference type="Proteomes" id="UP000001745"/>
    </source>
</evidence>
<evidence type="ECO:0000256" key="5">
    <source>
        <dbReference type="ARBA" id="ARBA00023163"/>
    </source>
</evidence>
<name>B8MN48_TALSN</name>
<keyword evidence="6" id="KW-0539">Nucleus</keyword>
<gene>
    <name evidence="7" type="ORF">TSTA_107050</name>
</gene>
<dbReference type="PhylomeDB" id="B8MN48"/>
<evidence type="ECO:0000256" key="6">
    <source>
        <dbReference type="ARBA" id="ARBA00023242"/>
    </source>
</evidence>
<dbReference type="GO" id="GO:0000981">
    <property type="term" value="F:DNA-binding transcription factor activity, RNA polymerase II-specific"/>
    <property type="evidence" value="ECO:0007669"/>
    <property type="project" value="InterPro"/>
</dbReference>
<proteinExistence type="predicted"/>
<protein>
    <recommendedName>
        <fullName evidence="9">Zn(2)-C6 fungal-type domain-containing protein</fullName>
    </recommendedName>
</protein>
<keyword evidence="2" id="KW-0862">Zinc</keyword>
<dbReference type="CDD" id="cd00067">
    <property type="entry name" value="GAL4"/>
    <property type="match status" value="1"/>
</dbReference>
<sequence length="586" mass="65400">MSANARGFPQAPEIKIRVQNLQCGEEKPQCVRCSSTGRKCEYSSTIIGTLAPIPHVSNLHKTLSLSPNTGSRERRAFAYYLQHTAVSIGGGLDADFWNITIPQICQSESAVWDAMIAISSLFEVPRAFHHLDSVSRGHSQSLGESQKDALDWYSRSVSAVRRGIERGAIDSFVGLITCMLFICIESLLGNMEEAILLYRQAVHLILTLWAQRSFGTVTGAQILLLKDTIIPIFIRLASSSPKTTWALTMTMARETEYTCALPQEFRSLKAAREAIVMLAAEVTVFEQTCEQYLQKSQAWNISEDMMSQQGFLSARLQSWHTAFTNFLGSQRAKGDLSPFHVSIDALLSSYHEMLLIILGVCKSPLRITTDAYTENFRAIVEKSSIALGDLGREDGVRAPYTFELSVGLPLWFTCIRCRESRIRRAALALLRRTHQVQGLAKRDHGTALVEVIMMLEETSAISVNAAEDGANFTFSQPFNKCINHKSHSQDSGPFDTLEAEVAARSTPQCTHRKTEKGVINFIPQEARVRPHGAFRLGDELPPELTEQDIATSNLQCGQTYLHISRNERDLTNNSWRMVHDFIPLVL</sequence>
<dbReference type="Proteomes" id="UP000001745">
    <property type="component" value="Unassembled WGS sequence"/>
</dbReference>
<evidence type="ECO:0000313" key="7">
    <source>
        <dbReference type="EMBL" id="EED14497.1"/>
    </source>
</evidence>
<dbReference type="AlphaFoldDB" id="B8MN48"/>
<keyword evidence="3" id="KW-0805">Transcription regulation</keyword>
<dbReference type="PANTHER" id="PTHR36206:SF14">
    <property type="entry name" value="ZN(2)-C6 FUNGAL-TYPE DOMAIN-CONTAINING PROTEIN-RELATED"/>
    <property type="match status" value="1"/>
</dbReference>
<evidence type="ECO:0000256" key="2">
    <source>
        <dbReference type="ARBA" id="ARBA00022833"/>
    </source>
</evidence>
<dbReference type="GeneID" id="8103605"/>
<evidence type="ECO:0000256" key="3">
    <source>
        <dbReference type="ARBA" id="ARBA00023015"/>
    </source>
</evidence>
<dbReference type="InParanoid" id="B8MN48"/>
<evidence type="ECO:0008006" key="9">
    <source>
        <dbReference type="Google" id="ProtNLM"/>
    </source>
</evidence>
<keyword evidence="8" id="KW-1185">Reference proteome</keyword>
<keyword evidence="1" id="KW-0479">Metal-binding</keyword>
<dbReference type="OrthoDB" id="4225229at2759"/>
<dbReference type="PANTHER" id="PTHR36206">
    <property type="entry name" value="ASPERCRYPTIN BIOSYNTHESIS CLUSTER-SPECIFIC TRANSCRIPTION REGULATOR ATNN-RELATED"/>
    <property type="match status" value="1"/>
</dbReference>
<keyword evidence="5" id="KW-0804">Transcription</keyword>
<dbReference type="OMA" id="AYYFECA"/>
<dbReference type="VEuPathDB" id="FungiDB:TSTA_107050"/>
<organism evidence="7 8">
    <name type="scientific">Talaromyces stipitatus (strain ATCC 10500 / CBS 375.48 / QM 6759 / NRRL 1006)</name>
    <name type="common">Penicillium stipitatum</name>
    <dbReference type="NCBI Taxonomy" id="441959"/>
    <lineage>
        <taxon>Eukaryota</taxon>
        <taxon>Fungi</taxon>
        <taxon>Dikarya</taxon>
        <taxon>Ascomycota</taxon>
        <taxon>Pezizomycotina</taxon>
        <taxon>Eurotiomycetes</taxon>
        <taxon>Eurotiomycetidae</taxon>
        <taxon>Eurotiales</taxon>
        <taxon>Trichocomaceae</taxon>
        <taxon>Talaromyces</taxon>
        <taxon>Talaromyces sect. Talaromyces</taxon>
    </lineage>
</organism>
<reference evidence="8" key="1">
    <citation type="journal article" date="2015" name="Genome Announc.">
        <title>Genome sequence of the AIDS-associated pathogen Penicillium marneffei (ATCC18224) and its near taxonomic relative Talaromyces stipitatus (ATCC10500).</title>
        <authorList>
            <person name="Nierman W.C."/>
            <person name="Fedorova-Abrams N.D."/>
            <person name="Andrianopoulos A."/>
        </authorList>
    </citation>
    <scope>NUCLEOTIDE SEQUENCE [LARGE SCALE GENOMIC DNA]</scope>
    <source>
        <strain evidence="8">ATCC 10500 / CBS 375.48 / QM 6759 / NRRL 1006</strain>
    </source>
</reference>
<dbReference type="RefSeq" id="XP_002486735.1">
    <property type="nucleotide sequence ID" value="XM_002486690.1"/>
</dbReference>
<dbReference type="HOGENOM" id="CLU_011409_12_1_1"/>
<accession>B8MN48</accession>
<dbReference type="STRING" id="441959.B8MN48"/>
<evidence type="ECO:0000256" key="1">
    <source>
        <dbReference type="ARBA" id="ARBA00022723"/>
    </source>
</evidence>